<dbReference type="InterPro" id="IPR002716">
    <property type="entry name" value="PIN_dom"/>
</dbReference>
<dbReference type="CDD" id="cd09874">
    <property type="entry name" value="PIN_MT3492-like"/>
    <property type="match status" value="1"/>
</dbReference>
<protein>
    <recommendedName>
        <fullName evidence="5">PIN domain-containing protein</fullName>
    </recommendedName>
</protein>
<dbReference type="GO" id="GO:0046872">
    <property type="term" value="F:metal ion binding"/>
    <property type="evidence" value="ECO:0007669"/>
    <property type="project" value="UniProtKB-KW"/>
</dbReference>
<evidence type="ECO:0000313" key="6">
    <source>
        <dbReference type="EMBL" id="TQJ02284.1"/>
    </source>
</evidence>
<evidence type="ECO:0000256" key="2">
    <source>
        <dbReference type="ARBA" id="ARBA00022723"/>
    </source>
</evidence>
<proteinExistence type="predicted"/>
<dbReference type="Gene3D" id="3.40.50.1010">
    <property type="entry name" value="5'-nuclease"/>
    <property type="match status" value="1"/>
</dbReference>
<feature type="domain" description="PIN" evidence="5">
    <location>
        <begin position="4"/>
        <end position="119"/>
    </location>
</feature>
<keyword evidence="4" id="KW-0460">Magnesium</keyword>
<dbReference type="EMBL" id="VFML01000001">
    <property type="protein sequence ID" value="TQJ02284.1"/>
    <property type="molecule type" value="Genomic_DNA"/>
</dbReference>
<evidence type="ECO:0000256" key="3">
    <source>
        <dbReference type="ARBA" id="ARBA00022801"/>
    </source>
</evidence>
<dbReference type="Pfam" id="PF01850">
    <property type="entry name" value="PIN"/>
    <property type="match status" value="1"/>
</dbReference>
<reference evidence="6 7" key="1">
    <citation type="submission" date="2019-06" db="EMBL/GenBank/DDBJ databases">
        <title>Sequencing the genomes of 1000 actinobacteria strains.</title>
        <authorList>
            <person name="Klenk H.-P."/>
        </authorList>
    </citation>
    <scope>NUCLEOTIDE SEQUENCE [LARGE SCALE GENOMIC DNA]</scope>
    <source>
        <strain evidence="6 7">DSM 45679</strain>
    </source>
</reference>
<dbReference type="OrthoDB" id="4750219at2"/>
<evidence type="ECO:0000259" key="5">
    <source>
        <dbReference type="Pfam" id="PF01850"/>
    </source>
</evidence>
<dbReference type="GO" id="GO:0016787">
    <property type="term" value="F:hydrolase activity"/>
    <property type="evidence" value="ECO:0007669"/>
    <property type="project" value="UniProtKB-KW"/>
</dbReference>
<dbReference type="AlphaFoldDB" id="A0A542DGV5"/>
<keyword evidence="2" id="KW-0479">Metal-binding</keyword>
<name>A0A542DGV5_AMYCI</name>
<dbReference type="SUPFAM" id="SSF88723">
    <property type="entry name" value="PIN domain-like"/>
    <property type="match status" value="1"/>
</dbReference>
<evidence type="ECO:0000256" key="4">
    <source>
        <dbReference type="ARBA" id="ARBA00022842"/>
    </source>
</evidence>
<dbReference type="RefSeq" id="WP_141997156.1">
    <property type="nucleotide sequence ID" value="NZ_VFML01000001.1"/>
</dbReference>
<dbReference type="Proteomes" id="UP000320876">
    <property type="component" value="Unassembled WGS sequence"/>
</dbReference>
<evidence type="ECO:0000313" key="7">
    <source>
        <dbReference type="Proteomes" id="UP000320876"/>
    </source>
</evidence>
<dbReference type="InterPro" id="IPR029060">
    <property type="entry name" value="PIN-like_dom_sf"/>
</dbReference>
<organism evidence="6 7">
    <name type="scientific">Amycolatopsis cihanbeyliensis</name>
    <dbReference type="NCBI Taxonomy" id="1128664"/>
    <lineage>
        <taxon>Bacteria</taxon>
        <taxon>Bacillati</taxon>
        <taxon>Actinomycetota</taxon>
        <taxon>Actinomycetes</taxon>
        <taxon>Pseudonocardiales</taxon>
        <taxon>Pseudonocardiaceae</taxon>
        <taxon>Amycolatopsis</taxon>
    </lineage>
</organism>
<gene>
    <name evidence="6" type="ORF">FB471_2007</name>
</gene>
<dbReference type="GO" id="GO:0004518">
    <property type="term" value="F:nuclease activity"/>
    <property type="evidence" value="ECO:0007669"/>
    <property type="project" value="UniProtKB-KW"/>
</dbReference>
<accession>A0A542DGV5</accession>
<comment type="caution">
    <text evidence="6">The sequence shown here is derived from an EMBL/GenBank/DDBJ whole genome shotgun (WGS) entry which is preliminary data.</text>
</comment>
<evidence type="ECO:0000256" key="1">
    <source>
        <dbReference type="ARBA" id="ARBA00022722"/>
    </source>
</evidence>
<sequence length="130" mass="14087">MRCYVETSAAVKLLVEEPESAALAGYLDGQVNDGVELISSVLLETELRRFAARHDLPQSAVSALLDRLAIADVDRAIFFEAGILPGPHLRSLDALHIAVAVRTESDSMIAYDTRQTEAARTVGLRVTAPR</sequence>
<keyword evidence="1" id="KW-0540">Nuclease</keyword>
<keyword evidence="7" id="KW-1185">Reference proteome</keyword>
<keyword evidence="3" id="KW-0378">Hydrolase</keyword>